<feature type="domain" description="Type II secretion system protein GspF" evidence="8">
    <location>
        <begin position="210"/>
        <end position="328"/>
    </location>
</feature>
<dbReference type="EMBL" id="JBHTOI010000025">
    <property type="protein sequence ID" value="MFD1417880.1"/>
    <property type="molecule type" value="Genomic_DNA"/>
</dbReference>
<feature type="transmembrane region" description="Helical" evidence="7">
    <location>
        <begin position="116"/>
        <end position="138"/>
    </location>
</feature>
<evidence type="ECO:0000256" key="3">
    <source>
        <dbReference type="ARBA" id="ARBA00022475"/>
    </source>
</evidence>
<evidence type="ECO:0000256" key="5">
    <source>
        <dbReference type="ARBA" id="ARBA00022989"/>
    </source>
</evidence>
<comment type="caution">
    <text evidence="9">The sequence shown here is derived from an EMBL/GenBank/DDBJ whole genome shotgun (WGS) entry which is preliminary data.</text>
</comment>
<name>A0ABW4BSX5_9LACO</name>
<feature type="transmembrane region" description="Helical" evidence="7">
    <location>
        <begin position="197"/>
        <end position="215"/>
    </location>
</feature>
<keyword evidence="6 7" id="KW-0472">Membrane</keyword>
<accession>A0ABW4BSX5</accession>
<keyword evidence="4 7" id="KW-0812">Transmembrane</keyword>
<comment type="subcellular location">
    <subcellularLocation>
        <location evidence="1">Cell membrane</location>
        <topology evidence="1">Multi-pass membrane protein</topology>
    </subcellularLocation>
</comment>
<feature type="transmembrane region" description="Helical" evidence="7">
    <location>
        <begin position="309"/>
        <end position="330"/>
    </location>
</feature>
<organism evidence="9 10">
    <name type="scientific">Companilactobacillus keshanensis</name>
    <dbReference type="NCBI Taxonomy" id="2486003"/>
    <lineage>
        <taxon>Bacteria</taxon>
        <taxon>Bacillati</taxon>
        <taxon>Bacillota</taxon>
        <taxon>Bacilli</taxon>
        <taxon>Lactobacillales</taxon>
        <taxon>Lactobacillaceae</taxon>
        <taxon>Companilactobacillus</taxon>
    </lineage>
</organism>
<evidence type="ECO:0000313" key="10">
    <source>
        <dbReference type="Proteomes" id="UP001597251"/>
    </source>
</evidence>
<keyword evidence="5 7" id="KW-1133">Transmembrane helix</keyword>
<feature type="transmembrane region" description="Helical" evidence="7">
    <location>
        <begin position="158"/>
        <end position="176"/>
    </location>
</feature>
<evidence type="ECO:0000256" key="4">
    <source>
        <dbReference type="ARBA" id="ARBA00022692"/>
    </source>
</evidence>
<sequence>MQKYIKNIYTDKRISDQQQAEYLLLLGKLINNGFSLKQSINCLSLLRAKQKVFSYIYKDLQNGEMISYSLRHLNLPMAIYNQLIIAQTNGSLQKILIQSGLLLKTKAKQKSKLKELMAYPCFILGFLFVMLLGMKVYIVPQLGMSTETKYIDLFLKTFFGTVIFFVIGIVVYCGYLKRISEYQCAKQLIKLPIVGKVYLNFYQFIILQGLGLQVSSGLNLKEICSINASFSEGSIQEMLSRKVQRDLQKGSSLNNLIDNENFLPNELKSIMKLGGGKKELAQDLILMSELKFEETQKSLQKILNLVQPIMFGIIALIIIVTYLMVLLPVYGMMKGMS</sequence>
<evidence type="ECO:0000256" key="1">
    <source>
        <dbReference type="ARBA" id="ARBA00004651"/>
    </source>
</evidence>
<evidence type="ECO:0000256" key="6">
    <source>
        <dbReference type="ARBA" id="ARBA00023136"/>
    </source>
</evidence>
<dbReference type="PANTHER" id="PTHR30012">
    <property type="entry name" value="GENERAL SECRETION PATHWAY PROTEIN"/>
    <property type="match status" value="1"/>
</dbReference>
<keyword evidence="10" id="KW-1185">Reference proteome</keyword>
<dbReference type="InterPro" id="IPR042094">
    <property type="entry name" value="T2SS_GspF_sf"/>
</dbReference>
<keyword evidence="3" id="KW-1003">Cell membrane</keyword>
<evidence type="ECO:0000256" key="7">
    <source>
        <dbReference type="SAM" id="Phobius"/>
    </source>
</evidence>
<evidence type="ECO:0000313" key="9">
    <source>
        <dbReference type="EMBL" id="MFD1417880.1"/>
    </source>
</evidence>
<protein>
    <submittedName>
        <fullName evidence="9">Type II secretion system F family protein</fullName>
    </submittedName>
</protein>
<dbReference type="Gene3D" id="1.20.81.30">
    <property type="entry name" value="Type II secretion system (T2SS), domain F"/>
    <property type="match status" value="1"/>
</dbReference>
<feature type="domain" description="Type II secretion system protein GspF" evidence="8">
    <location>
        <begin position="23"/>
        <end position="140"/>
    </location>
</feature>
<comment type="similarity">
    <text evidence="2">Belongs to the GSP F family.</text>
</comment>
<evidence type="ECO:0000256" key="2">
    <source>
        <dbReference type="ARBA" id="ARBA00005745"/>
    </source>
</evidence>
<proteinExistence type="inferred from homology"/>
<dbReference type="RefSeq" id="WP_125678340.1">
    <property type="nucleotide sequence ID" value="NZ_JBHTOI010000025.1"/>
</dbReference>
<dbReference type="Pfam" id="PF00482">
    <property type="entry name" value="T2SSF"/>
    <property type="match status" value="2"/>
</dbReference>
<gene>
    <name evidence="9" type="ORF">ACFQ42_03780</name>
</gene>
<dbReference type="Proteomes" id="UP001597251">
    <property type="component" value="Unassembled WGS sequence"/>
</dbReference>
<dbReference type="InterPro" id="IPR003004">
    <property type="entry name" value="GspF/PilC"/>
</dbReference>
<dbReference type="PANTHER" id="PTHR30012:SF0">
    <property type="entry name" value="TYPE II SECRETION SYSTEM PROTEIN F-RELATED"/>
    <property type="match status" value="1"/>
</dbReference>
<reference evidence="10" key="1">
    <citation type="journal article" date="2019" name="Int. J. Syst. Evol. Microbiol.">
        <title>The Global Catalogue of Microorganisms (GCM) 10K type strain sequencing project: providing services to taxonomists for standard genome sequencing and annotation.</title>
        <authorList>
            <consortium name="The Broad Institute Genomics Platform"/>
            <consortium name="The Broad Institute Genome Sequencing Center for Infectious Disease"/>
            <person name="Wu L."/>
            <person name="Ma J."/>
        </authorList>
    </citation>
    <scope>NUCLEOTIDE SEQUENCE [LARGE SCALE GENOMIC DNA]</scope>
    <source>
        <strain evidence="10">CCM 8936</strain>
    </source>
</reference>
<dbReference type="PRINTS" id="PR00812">
    <property type="entry name" value="BCTERIALGSPF"/>
</dbReference>
<evidence type="ECO:0000259" key="8">
    <source>
        <dbReference type="Pfam" id="PF00482"/>
    </source>
</evidence>
<dbReference type="InterPro" id="IPR018076">
    <property type="entry name" value="T2SS_GspF_dom"/>
</dbReference>